<feature type="compositionally biased region" description="Polar residues" evidence="1">
    <location>
        <begin position="1"/>
        <end position="14"/>
    </location>
</feature>
<feature type="compositionally biased region" description="Polar residues" evidence="1">
    <location>
        <begin position="39"/>
        <end position="49"/>
    </location>
</feature>
<feature type="region of interest" description="Disordered" evidence="1">
    <location>
        <begin position="77"/>
        <end position="116"/>
    </location>
</feature>
<feature type="compositionally biased region" description="Basic and acidic residues" evidence="1">
    <location>
        <begin position="85"/>
        <end position="95"/>
    </location>
</feature>
<dbReference type="VEuPathDB" id="FungiDB:PLEOSDRAFT_159037"/>
<evidence type="ECO:0000313" key="2">
    <source>
        <dbReference type="EMBL" id="KDQ27051.1"/>
    </source>
</evidence>
<name>A0A067NTV0_PLEO1</name>
<evidence type="ECO:0000256" key="1">
    <source>
        <dbReference type="SAM" id="MobiDB-lite"/>
    </source>
</evidence>
<dbReference type="AlphaFoldDB" id="A0A067NTV0"/>
<proteinExistence type="predicted"/>
<dbReference type="OrthoDB" id="10421442at2759"/>
<dbReference type="InParanoid" id="A0A067NTV0"/>
<gene>
    <name evidence="2" type="ORF">PLEOSDRAFT_159037</name>
</gene>
<evidence type="ECO:0000313" key="3">
    <source>
        <dbReference type="Proteomes" id="UP000027073"/>
    </source>
</evidence>
<reference evidence="3" key="1">
    <citation type="journal article" date="2014" name="Proc. Natl. Acad. Sci. U.S.A.">
        <title>Extensive sampling of basidiomycete genomes demonstrates inadequacy of the white-rot/brown-rot paradigm for wood decay fungi.</title>
        <authorList>
            <person name="Riley R."/>
            <person name="Salamov A.A."/>
            <person name="Brown D.W."/>
            <person name="Nagy L.G."/>
            <person name="Floudas D."/>
            <person name="Held B.W."/>
            <person name="Levasseur A."/>
            <person name="Lombard V."/>
            <person name="Morin E."/>
            <person name="Otillar R."/>
            <person name="Lindquist E.A."/>
            <person name="Sun H."/>
            <person name="LaButti K.M."/>
            <person name="Schmutz J."/>
            <person name="Jabbour D."/>
            <person name="Luo H."/>
            <person name="Baker S.E."/>
            <person name="Pisabarro A.G."/>
            <person name="Walton J.D."/>
            <person name="Blanchette R.A."/>
            <person name="Henrissat B."/>
            <person name="Martin F."/>
            <person name="Cullen D."/>
            <person name="Hibbett D.S."/>
            <person name="Grigoriev I.V."/>
        </authorList>
    </citation>
    <scope>NUCLEOTIDE SEQUENCE [LARGE SCALE GENOMIC DNA]</scope>
    <source>
        <strain evidence="3">PC15</strain>
    </source>
</reference>
<organism evidence="2 3">
    <name type="scientific">Pleurotus ostreatus (strain PC15)</name>
    <name type="common">Oyster mushroom</name>
    <dbReference type="NCBI Taxonomy" id="1137138"/>
    <lineage>
        <taxon>Eukaryota</taxon>
        <taxon>Fungi</taxon>
        <taxon>Dikarya</taxon>
        <taxon>Basidiomycota</taxon>
        <taxon>Agaricomycotina</taxon>
        <taxon>Agaricomycetes</taxon>
        <taxon>Agaricomycetidae</taxon>
        <taxon>Agaricales</taxon>
        <taxon>Pleurotineae</taxon>
        <taxon>Pleurotaceae</taxon>
        <taxon>Pleurotus</taxon>
    </lineage>
</organism>
<feature type="region of interest" description="Disordered" evidence="1">
    <location>
        <begin position="403"/>
        <end position="432"/>
    </location>
</feature>
<feature type="region of interest" description="Disordered" evidence="1">
    <location>
        <begin position="1"/>
        <end position="49"/>
    </location>
</feature>
<dbReference type="HOGENOM" id="CLU_566344_0_0_1"/>
<protein>
    <submittedName>
        <fullName evidence="2">Uncharacterized protein</fullName>
    </submittedName>
</protein>
<accession>A0A067NTV0</accession>
<dbReference type="Proteomes" id="UP000027073">
    <property type="component" value="Unassembled WGS sequence"/>
</dbReference>
<sequence>MSQASTSASVNLSIPEQERPVVRVVGRGGLGSRPRTHKSQPSIGSAAGTSALGSIEQRLAGLRLSSVIDIRHEATTSSLASGSSDYHDIPSDRSKHSASPDSMLHPPTSAVIRFSGRGGAGSRLRVIERPESALVTADPAGAKKAGKSSTAVASTSTSTSSQPSSPPVTPVIRVSGRGGAGSRPRQVKLPQSKPSKRKLEFNLKWKNKDKGKGKQKETDFDHQSLHAPSVRSGVSGRSAHNLVTSISHLKTPIYHHHDPLPSTSILRPWYCDTFAAAMAANAELQDGPGQGVDFQIYTTMQTYGSAPLATDMPVEIMVTITTTITFELASDRKASRILGTQIKGDMPPRHRSLPSLYESSILSSGSEYSSSSVFEEAEEATIEDTWIIDDLYEPDLRPVSTILFSEPLPGTPLPSTPKPKRDSDSLSDSSDTEIHFAPPAAAAIGLDASELNMKSLLYRTDSVYSNTPSISPLGSTLDLPHA</sequence>
<dbReference type="EMBL" id="KL198009">
    <property type="protein sequence ID" value="KDQ27051.1"/>
    <property type="molecule type" value="Genomic_DNA"/>
</dbReference>
<feature type="compositionally biased region" description="Low complexity" evidence="1">
    <location>
        <begin position="139"/>
        <end position="163"/>
    </location>
</feature>
<feature type="region of interest" description="Disordered" evidence="1">
    <location>
        <begin position="137"/>
        <end position="197"/>
    </location>
</feature>